<feature type="compositionally biased region" description="Basic and acidic residues" evidence="1">
    <location>
        <begin position="274"/>
        <end position="287"/>
    </location>
</feature>
<keyword evidence="3" id="KW-1185">Reference proteome</keyword>
<name>A0AAV7EUL0_ARIFI</name>
<accession>A0AAV7EUL0</accession>
<dbReference type="EMBL" id="JAINDJ010000003">
    <property type="protein sequence ID" value="KAG9452166.1"/>
    <property type="molecule type" value="Genomic_DNA"/>
</dbReference>
<feature type="region of interest" description="Disordered" evidence="1">
    <location>
        <begin position="1"/>
        <end position="21"/>
    </location>
</feature>
<protein>
    <submittedName>
        <fullName evidence="2">Uncharacterized protein</fullName>
    </submittedName>
</protein>
<evidence type="ECO:0000313" key="3">
    <source>
        <dbReference type="Proteomes" id="UP000825729"/>
    </source>
</evidence>
<reference evidence="2 3" key="1">
    <citation type="submission" date="2021-07" db="EMBL/GenBank/DDBJ databases">
        <title>The Aristolochia fimbriata genome: insights into angiosperm evolution, floral development and chemical biosynthesis.</title>
        <authorList>
            <person name="Jiao Y."/>
        </authorList>
    </citation>
    <scope>NUCLEOTIDE SEQUENCE [LARGE SCALE GENOMIC DNA]</scope>
    <source>
        <strain evidence="2">IBCAS-2021</strain>
        <tissue evidence="2">Leaf</tissue>
    </source>
</reference>
<dbReference type="PANTHER" id="PTHR36368">
    <property type="entry name" value="ATP-DEPENDENT CASEINOLYTIC PROTEASE/CROTONASE FAMILY PROTEIN"/>
    <property type="match status" value="1"/>
</dbReference>
<evidence type="ECO:0000313" key="2">
    <source>
        <dbReference type="EMBL" id="KAG9452166.1"/>
    </source>
</evidence>
<comment type="caution">
    <text evidence="2">The sequence shown here is derived from an EMBL/GenBank/DDBJ whole genome shotgun (WGS) entry which is preliminary data.</text>
</comment>
<feature type="region of interest" description="Disordered" evidence="1">
    <location>
        <begin position="75"/>
        <end position="108"/>
    </location>
</feature>
<sequence length="342" mass="38299">MFSGGRASECTTRRNGGVDDRLNMNFNLSSLSSSNDFDSIAEAPDIRVWFPSYESPECDISDDFDGFDILEEISRRKERLDEPHKSDQEKRISKEVKEQTRDPINKELSKVEVTEKDVTPVCSSEQLFLGCSSIPPKGKEDLSIPQKLLVENGNIEISTKDPEYSQKLSPLKAEVEEKTGLEERKGSGNGFSSPKENASPKKFIARPDRGEKSTSNGFITVKKKGNPKARSEKLSNRQDKDPLAEPSAGINKVYTSHSYGNSTDGQINNGNLGDLERKKSEGRRGGEHNQATEAAWLGRTELLDQKLPVIGGKWQCPRKKKPYEGPPLKQLRLERWVHRLHG</sequence>
<dbReference type="AlphaFoldDB" id="A0AAV7EUL0"/>
<feature type="compositionally biased region" description="Polar residues" evidence="1">
    <location>
        <begin position="253"/>
        <end position="271"/>
    </location>
</feature>
<dbReference type="PANTHER" id="PTHR36368:SF1">
    <property type="entry name" value="ATP-DEPENDENT CASEINOLYTIC PROTEASE_CROTONASE FAMILY PROTEIN"/>
    <property type="match status" value="1"/>
</dbReference>
<evidence type="ECO:0000256" key="1">
    <source>
        <dbReference type="SAM" id="MobiDB-lite"/>
    </source>
</evidence>
<organism evidence="2 3">
    <name type="scientific">Aristolochia fimbriata</name>
    <name type="common">White veined hardy Dutchman's pipe vine</name>
    <dbReference type="NCBI Taxonomy" id="158543"/>
    <lineage>
        <taxon>Eukaryota</taxon>
        <taxon>Viridiplantae</taxon>
        <taxon>Streptophyta</taxon>
        <taxon>Embryophyta</taxon>
        <taxon>Tracheophyta</taxon>
        <taxon>Spermatophyta</taxon>
        <taxon>Magnoliopsida</taxon>
        <taxon>Magnoliidae</taxon>
        <taxon>Piperales</taxon>
        <taxon>Aristolochiaceae</taxon>
        <taxon>Aristolochia</taxon>
    </lineage>
</organism>
<proteinExistence type="predicted"/>
<gene>
    <name evidence="2" type="ORF">H6P81_005070</name>
</gene>
<dbReference type="Proteomes" id="UP000825729">
    <property type="component" value="Unassembled WGS sequence"/>
</dbReference>
<feature type="region of interest" description="Disordered" evidence="1">
    <location>
        <begin position="155"/>
        <end position="293"/>
    </location>
</feature>
<feature type="compositionally biased region" description="Basic and acidic residues" evidence="1">
    <location>
        <begin position="173"/>
        <end position="186"/>
    </location>
</feature>
<feature type="compositionally biased region" description="Basic and acidic residues" evidence="1">
    <location>
        <begin position="229"/>
        <end position="243"/>
    </location>
</feature>